<evidence type="ECO:0000256" key="1">
    <source>
        <dbReference type="PROSITE-ProRule" id="PRU01023"/>
    </source>
</evidence>
<comment type="similarity">
    <text evidence="1">Belongs to the class I-like SAM-binding methyltransferase superfamily. RsmB/NOP family.</text>
</comment>
<reference evidence="5" key="1">
    <citation type="journal article" date="2016" name="Nat. Commun.">
        <title>The Gonium pectorale genome demonstrates co-option of cell cycle regulation during the evolution of multicellularity.</title>
        <authorList>
            <person name="Hanschen E.R."/>
            <person name="Marriage T.N."/>
            <person name="Ferris P.J."/>
            <person name="Hamaji T."/>
            <person name="Toyoda A."/>
            <person name="Fujiyama A."/>
            <person name="Neme R."/>
            <person name="Noguchi H."/>
            <person name="Minakuchi Y."/>
            <person name="Suzuki M."/>
            <person name="Kawai-Toyooka H."/>
            <person name="Smith D.R."/>
            <person name="Sparks H."/>
            <person name="Anderson J."/>
            <person name="Bakaric R."/>
            <person name="Luria V."/>
            <person name="Karger A."/>
            <person name="Kirschner M.W."/>
            <person name="Durand P.M."/>
            <person name="Michod R.E."/>
            <person name="Nozaki H."/>
            <person name="Olson B.J."/>
        </authorList>
    </citation>
    <scope>NUCLEOTIDE SEQUENCE [LARGE SCALE GENOMIC DNA]</scope>
    <source>
        <strain evidence="5">NIES-2863</strain>
    </source>
</reference>
<keyword evidence="1" id="KW-0808">Transferase</keyword>
<organism evidence="4 5">
    <name type="scientific">Gonium pectorale</name>
    <name type="common">Green alga</name>
    <dbReference type="NCBI Taxonomy" id="33097"/>
    <lineage>
        <taxon>Eukaryota</taxon>
        <taxon>Viridiplantae</taxon>
        <taxon>Chlorophyta</taxon>
        <taxon>core chlorophytes</taxon>
        <taxon>Chlorophyceae</taxon>
        <taxon>CS clade</taxon>
        <taxon>Chlamydomonadales</taxon>
        <taxon>Volvocaceae</taxon>
        <taxon>Gonium</taxon>
    </lineage>
</organism>
<dbReference type="Proteomes" id="UP000075714">
    <property type="component" value="Unassembled WGS sequence"/>
</dbReference>
<feature type="region of interest" description="Disordered" evidence="2">
    <location>
        <begin position="273"/>
        <end position="295"/>
    </location>
</feature>
<evidence type="ECO:0000259" key="3">
    <source>
        <dbReference type="PROSITE" id="PS51686"/>
    </source>
</evidence>
<proteinExistence type="inferred from homology"/>
<evidence type="ECO:0000256" key="2">
    <source>
        <dbReference type="SAM" id="MobiDB-lite"/>
    </source>
</evidence>
<evidence type="ECO:0000313" key="4">
    <source>
        <dbReference type="EMBL" id="KXZ56685.1"/>
    </source>
</evidence>
<name>A0A150H3S8_GONPE</name>
<comment type="caution">
    <text evidence="4">The sequence shown here is derived from an EMBL/GenBank/DDBJ whole genome shotgun (WGS) entry which is preliminary data.</text>
</comment>
<dbReference type="GO" id="GO:0003723">
    <property type="term" value="F:RNA binding"/>
    <property type="evidence" value="ECO:0007669"/>
    <property type="project" value="UniProtKB-UniRule"/>
</dbReference>
<dbReference type="GO" id="GO:0032259">
    <property type="term" value="P:methylation"/>
    <property type="evidence" value="ECO:0007669"/>
    <property type="project" value="UniProtKB-KW"/>
</dbReference>
<feature type="region of interest" description="Disordered" evidence="2">
    <location>
        <begin position="36"/>
        <end position="62"/>
    </location>
</feature>
<feature type="compositionally biased region" description="Gly residues" evidence="2">
    <location>
        <begin position="51"/>
        <end position="62"/>
    </location>
</feature>
<keyword evidence="5" id="KW-1185">Reference proteome</keyword>
<dbReference type="PROSITE" id="PS51686">
    <property type="entry name" value="SAM_MT_RSMB_NOP"/>
    <property type="match status" value="1"/>
</dbReference>
<feature type="domain" description="SAM-dependent MTase RsmB/NOP-type" evidence="3">
    <location>
        <begin position="1"/>
        <end position="99"/>
    </location>
</feature>
<keyword evidence="1" id="KW-0489">Methyltransferase</keyword>
<dbReference type="SUPFAM" id="SSF53335">
    <property type="entry name" value="S-adenosyl-L-methionine-dependent methyltransferases"/>
    <property type="match status" value="1"/>
</dbReference>
<gene>
    <name evidence="4" type="ORF">GPECTOR_1g617</name>
</gene>
<feature type="compositionally biased region" description="Low complexity" evidence="2">
    <location>
        <begin position="283"/>
        <end position="295"/>
    </location>
</feature>
<dbReference type="InterPro" id="IPR029063">
    <property type="entry name" value="SAM-dependent_MTases_sf"/>
</dbReference>
<dbReference type="OrthoDB" id="548081at2759"/>
<keyword evidence="1" id="KW-0949">S-adenosyl-L-methionine</keyword>
<feature type="region of interest" description="Disordered" evidence="2">
    <location>
        <begin position="191"/>
        <end position="229"/>
    </location>
</feature>
<dbReference type="Gene3D" id="3.40.50.150">
    <property type="entry name" value="Vaccinia Virus protein VP39"/>
    <property type="match status" value="1"/>
</dbReference>
<sequence length="818" mass="83152">MCSNSIEPEEDSEQVEAFLDRHPGFEVEHAGELLRGGAAGVGRDGGRRGRAGAGADGGDGGGARLGVVPSEVVTPEGFVATLPHVHDTDGAFAVRLRRLCSSLPAPTEDQPQQRRAAASCPLSLGQAALLHALASAAAAHCCGLGGATTSGSGSACSADPSAFVQDAAEVAWAVAQLLWACGRTQYWHGPPERATHGSGPQLDGACGCGSQAGPTASGSGPGREPGVDRWPSLEVLSIGGAGAGQEGAGPSAACRPAQAALGDVCLGPRASASPLRADPPAPAHASASAGSSAGPRRPLAVSLFVLLAADGCRLVGALDPRSACMVWWALGRACASAWGALQPPSSPSSLSSPAKASNALAGRHLPPSAAASSAAAAAAAAAVESVPLALLAALERRAVALLPDCDVAQLASLMHSCAMVAAGWRGRAPEGLLPALADEIAGRLERCALTSELSCFMYGLAHCGAAPPDDLLDWAAAAITALPPAAFSCRHISLLITHFHKTRSWSRVAAAAEHLLTAVTAVPPPAVPLPSVCALLMGMGGGRVRHEGALAHLCAALVCHPAEGLSAKDVCICLTALQRLHGDNVLVSQLPETLAAVDHLTAAIAGQGFSRGGDAPGSAPVPVFNHQEVSNAVFALGKLRFYSPAVLAALEDHAARGGFAGSSPWDCSAILSGLAVLDYGLPRGQQRQQPCGADLVGVLVDIVASRAGSAKSQDLVNTLWALSTLEGALERYRTGVVVLVEEVNRRGPSGCSVDEHRQLWQVHRELSELPAPFTAISEPLQRVARLGMSEADHTYSRVQVGRGARRCSAAQSVGKAAR</sequence>
<accession>A0A150H3S8</accession>
<dbReference type="AlphaFoldDB" id="A0A150H3S8"/>
<dbReference type="EMBL" id="LSYV01000002">
    <property type="protein sequence ID" value="KXZ56685.1"/>
    <property type="molecule type" value="Genomic_DNA"/>
</dbReference>
<dbReference type="GO" id="GO:0008168">
    <property type="term" value="F:methyltransferase activity"/>
    <property type="evidence" value="ECO:0007669"/>
    <property type="project" value="UniProtKB-KW"/>
</dbReference>
<keyword evidence="1" id="KW-0694">RNA-binding</keyword>
<evidence type="ECO:0000313" key="5">
    <source>
        <dbReference type="Proteomes" id="UP000075714"/>
    </source>
</evidence>
<comment type="caution">
    <text evidence="1">Lacks conserved residue(s) required for the propagation of feature annotation.</text>
</comment>
<dbReference type="InterPro" id="IPR001678">
    <property type="entry name" value="MeTrfase_RsmB-F_NOP2_dom"/>
</dbReference>
<protein>
    <recommendedName>
        <fullName evidence="3">SAM-dependent MTase RsmB/NOP-type domain-containing protein</fullName>
    </recommendedName>
</protein>